<evidence type="ECO:0000313" key="4">
    <source>
        <dbReference type="EMBL" id="PQO36090.1"/>
    </source>
</evidence>
<proteinExistence type="predicted"/>
<dbReference type="CDD" id="cd01285">
    <property type="entry name" value="nucleoside_deaminase"/>
    <property type="match status" value="1"/>
</dbReference>
<name>A0A2S8FVL7_9BACT</name>
<dbReference type="InterPro" id="IPR016193">
    <property type="entry name" value="Cytidine_deaminase-like"/>
</dbReference>
<comment type="caution">
    <text evidence="4">The sequence shown here is derived from an EMBL/GenBank/DDBJ whole genome shotgun (WGS) entry which is preliminary data.</text>
</comment>
<dbReference type="GO" id="GO:0008270">
    <property type="term" value="F:zinc ion binding"/>
    <property type="evidence" value="ECO:0007669"/>
    <property type="project" value="InterPro"/>
</dbReference>
<feature type="domain" description="CMP/dCMP-type deaminase" evidence="3">
    <location>
        <begin position="1"/>
        <end position="114"/>
    </location>
</feature>
<keyword evidence="2" id="KW-0862">Zinc</keyword>
<keyword evidence="1" id="KW-0479">Metal-binding</keyword>
<dbReference type="Gene3D" id="3.40.140.10">
    <property type="entry name" value="Cytidine Deaminase, domain 2"/>
    <property type="match status" value="1"/>
</dbReference>
<dbReference type="RefSeq" id="WP_105329379.1">
    <property type="nucleotide sequence ID" value="NZ_PUHY01000006.1"/>
</dbReference>
<dbReference type="InterPro" id="IPR016192">
    <property type="entry name" value="APOBEC/CMP_deaminase_Zn-bd"/>
</dbReference>
<dbReference type="OrthoDB" id="9802676at2"/>
<dbReference type="InterPro" id="IPR002125">
    <property type="entry name" value="CMP_dCMP_dom"/>
</dbReference>
<evidence type="ECO:0000256" key="2">
    <source>
        <dbReference type="ARBA" id="ARBA00022833"/>
    </source>
</evidence>
<dbReference type="PANTHER" id="PTHR11079:SF161">
    <property type="entry name" value="CMP_DCMP-TYPE DEAMINASE DOMAIN-CONTAINING PROTEIN"/>
    <property type="match status" value="1"/>
</dbReference>
<accession>A0A2S8FVL7</accession>
<evidence type="ECO:0000313" key="5">
    <source>
        <dbReference type="Proteomes" id="UP000238322"/>
    </source>
</evidence>
<dbReference type="PROSITE" id="PS51747">
    <property type="entry name" value="CYT_DCMP_DEAMINASES_2"/>
    <property type="match status" value="1"/>
</dbReference>
<organism evidence="4 5">
    <name type="scientific">Blastopirellula marina</name>
    <dbReference type="NCBI Taxonomy" id="124"/>
    <lineage>
        <taxon>Bacteria</taxon>
        <taxon>Pseudomonadati</taxon>
        <taxon>Planctomycetota</taxon>
        <taxon>Planctomycetia</taxon>
        <taxon>Pirellulales</taxon>
        <taxon>Pirellulaceae</taxon>
        <taxon>Blastopirellula</taxon>
    </lineage>
</organism>
<sequence>MTPEELMELAIEICRQGIGKGQTPFGCAIQLDGKLIAVAHNTVSESIDVTAHAEINALREGCKIVRSPHLEGAIVATTCEPCPMCAAALYWARVDTIYFGASIEDAAQAGFDQLKLPLKQLFEAGEGNTSLVPGVLRSACQDLFAHWRDRQPQ</sequence>
<dbReference type="PANTHER" id="PTHR11079">
    <property type="entry name" value="CYTOSINE DEAMINASE FAMILY MEMBER"/>
    <property type="match status" value="1"/>
</dbReference>
<dbReference type="GO" id="GO:0006152">
    <property type="term" value="P:purine nucleoside catabolic process"/>
    <property type="evidence" value="ECO:0007669"/>
    <property type="project" value="TreeGrafter"/>
</dbReference>
<dbReference type="SUPFAM" id="SSF53927">
    <property type="entry name" value="Cytidine deaminase-like"/>
    <property type="match status" value="1"/>
</dbReference>
<dbReference type="PROSITE" id="PS00903">
    <property type="entry name" value="CYT_DCMP_DEAMINASES_1"/>
    <property type="match status" value="1"/>
</dbReference>
<reference evidence="4 5" key="1">
    <citation type="submission" date="2018-02" db="EMBL/GenBank/DDBJ databases">
        <title>Comparative genomes isolates from brazilian mangrove.</title>
        <authorList>
            <person name="Araujo J.E."/>
            <person name="Taketani R.G."/>
            <person name="Silva M.C.P."/>
            <person name="Loureco M.V."/>
            <person name="Andreote F.D."/>
        </authorList>
    </citation>
    <scope>NUCLEOTIDE SEQUENCE [LARGE SCALE GENOMIC DNA]</scope>
    <source>
        <strain evidence="4 5">Hex-1 MGV</strain>
    </source>
</reference>
<evidence type="ECO:0000256" key="1">
    <source>
        <dbReference type="ARBA" id="ARBA00022723"/>
    </source>
</evidence>
<dbReference type="EMBL" id="PUHY01000006">
    <property type="protein sequence ID" value="PQO36090.1"/>
    <property type="molecule type" value="Genomic_DNA"/>
</dbReference>
<dbReference type="GO" id="GO:0047974">
    <property type="term" value="F:guanosine deaminase activity"/>
    <property type="evidence" value="ECO:0007669"/>
    <property type="project" value="TreeGrafter"/>
</dbReference>
<dbReference type="Pfam" id="PF00383">
    <property type="entry name" value="dCMP_cyt_deam_1"/>
    <property type="match status" value="1"/>
</dbReference>
<dbReference type="Proteomes" id="UP000238322">
    <property type="component" value="Unassembled WGS sequence"/>
</dbReference>
<protein>
    <submittedName>
        <fullName evidence="4">Nucleoside deaminase</fullName>
    </submittedName>
</protein>
<gene>
    <name evidence="4" type="ORF">C5Y83_09210</name>
</gene>
<dbReference type="AlphaFoldDB" id="A0A2S8FVL7"/>
<evidence type="ECO:0000259" key="3">
    <source>
        <dbReference type="PROSITE" id="PS51747"/>
    </source>
</evidence>